<dbReference type="SUPFAM" id="SSF51735">
    <property type="entry name" value="NAD(P)-binding Rossmann-fold domains"/>
    <property type="match status" value="1"/>
</dbReference>
<dbReference type="OrthoDB" id="2735536at2759"/>
<keyword evidence="5" id="KW-1185">Reference proteome</keyword>
<evidence type="ECO:0000313" key="5">
    <source>
        <dbReference type="Proteomes" id="UP000053477"/>
    </source>
</evidence>
<feature type="domain" description="NAD-dependent epimerase/dehydratase" evidence="3">
    <location>
        <begin position="8"/>
        <end position="265"/>
    </location>
</feature>
<comment type="similarity">
    <text evidence="2">Belongs to the NAD(P)-dependent epimerase/dehydratase family. Dihydroflavonol-4-reductase subfamily.</text>
</comment>
<keyword evidence="1" id="KW-0560">Oxidoreductase</keyword>
<protein>
    <submittedName>
        <fullName evidence="4">NAD(P)-binding protein</fullName>
    </submittedName>
</protein>
<dbReference type="GO" id="GO:0016616">
    <property type="term" value="F:oxidoreductase activity, acting on the CH-OH group of donors, NAD or NADP as acceptor"/>
    <property type="evidence" value="ECO:0007669"/>
    <property type="project" value="TreeGrafter"/>
</dbReference>
<dbReference type="PANTHER" id="PTHR10366">
    <property type="entry name" value="NAD DEPENDENT EPIMERASE/DEHYDRATASE"/>
    <property type="match status" value="1"/>
</dbReference>
<evidence type="ECO:0000256" key="2">
    <source>
        <dbReference type="ARBA" id="ARBA00023445"/>
    </source>
</evidence>
<dbReference type="InParanoid" id="A0A0H2S7M9"/>
<dbReference type="InterPro" id="IPR036291">
    <property type="entry name" value="NAD(P)-bd_dom_sf"/>
</dbReference>
<evidence type="ECO:0000259" key="3">
    <source>
        <dbReference type="Pfam" id="PF01370"/>
    </source>
</evidence>
<dbReference type="PANTHER" id="PTHR10366:SF564">
    <property type="entry name" value="STEROL-4-ALPHA-CARBOXYLATE 3-DEHYDROGENASE, DECARBOXYLATING"/>
    <property type="match status" value="1"/>
</dbReference>
<gene>
    <name evidence="4" type="ORF">SCHPADRAFT_393466</name>
</gene>
<dbReference type="Pfam" id="PF01370">
    <property type="entry name" value="Epimerase"/>
    <property type="match status" value="1"/>
</dbReference>
<dbReference type="EMBL" id="KQ085969">
    <property type="protein sequence ID" value="KLO12866.1"/>
    <property type="molecule type" value="Genomic_DNA"/>
</dbReference>
<dbReference type="InterPro" id="IPR001509">
    <property type="entry name" value="Epimerase_deHydtase"/>
</dbReference>
<proteinExistence type="inferred from homology"/>
<dbReference type="AlphaFoldDB" id="A0A0H2S7M9"/>
<dbReference type="STRING" id="27342.A0A0H2S7M9"/>
<evidence type="ECO:0000313" key="4">
    <source>
        <dbReference type="EMBL" id="KLO12866.1"/>
    </source>
</evidence>
<sequence>MSSQLPLVLITGASGFVGSHVARNALDSGYSIRLVARKAKVEHMRDFCLQSDNVDIVTIEDVASGDFSEALKGVGAVIHVASPLAGREAPEGMLKSAVDGTLNVVRQAAAAGIKRIVVTASLFALKSMQSDFHKGEVITPDDWNDVTVEQVLDGSRDSNPIWIYGAVKTIAEQALWKFADEHPEIDITTILPPLIYGPVLPGVKFKDRAALLGHSTIGGAFYENILPENGPQTKLKAIQDTIPLTVDVRDVAKAHILALTAPPTSRVGRKRLLIAGEAFLWKDAVEHLLDVRPELRERLPNPSEARKLVTTTMDVARAREVLGLDSYVDWRKTVEDSVDSLLTVEQSWHRA</sequence>
<evidence type="ECO:0000256" key="1">
    <source>
        <dbReference type="ARBA" id="ARBA00023002"/>
    </source>
</evidence>
<accession>A0A0H2S7M9</accession>
<name>A0A0H2S7M9_9AGAM</name>
<dbReference type="Gene3D" id="3.40.50.720">
    <property type="entry name" value="NAD(P)-binding Rossmann-like Domain"/>
    <property type="match status" value="1"/>
</dbReference>
<reference evidence="4 5" key="1">
    <citation type="submission" date="2015-04" db="EMBL/GenBank/DDBJ databases">
        <title>Complete genome sequence of Schizopora paradoxa KUC8140, a cosmopolitan wood degrader in East Asia.</title>
        <authorList>
            <consortium name="DOE Joint Genome Institute"/>
            <person name="Min B."/>
            <person name="Park H."/>
            <person name="Jang Y."/>
            <person name="Kim J.-J."/>
            <person name="Kim K.H."/>
            <person name="Pangilinan J."/>
            <person name="Lipzen A."/>
            <person name="Riley R."/>
            <person name="Grigoriev I.V."/>
            <person name="Spatafora J.W."/>
            <person name="Choi I.-G."/>
        </authorList>
    </citation>
    <scope>NUCLEOTIDE SEQUENCE [LARGE SCALE GENOMIC DNA]</scope>
    <source>
        <strain evidence="4 5">KUC8140</strain>
    </source>
</reference>
<organism evidence="4 5">
    <name type="scientific">Schizopora paradoxa</name>
    <dbReference type="NCBI Taxonomy" id="27342"/>
    <lineage>
        <taxon>Eukaryota</taxon>
        <taxon>Fungi</taxon>
        <taxon>Dikarya</taxon>
        <taxon>Basidiomycota</taxon>
        <taxon>Agaricomycotina</taxon>
        <taxon>Agaricomycetes</taxon>
        <taxon>Hymenochaetales</taxon>
        <taxon>Schizoporaceae</taxon>
        <taxon>Schizopora</taxon>
    </lineage>
</organism>
<dbReference type="InterPro" id="IPR050425">
    <property type="entry name" value="NAD(P)_dehydrat-like"/>
</dbReference>
<dbReference type="Proteomes" id="UP000053477">
    <property type="component" value="Unassembled WGS sequence"/>
</dbReference>